<dbReference type="GO" id="GO:0008270">
    <property type="term" value="F:zinc ion binding"/>
    <property type="evidence" value="ECO:0007669"/>
    <property type="project" value="UniProtKB-KW"/>
</dbReference>
<keyword evidence="10" id="KW-0539">Nucleus</keyword>
<feature type="domain" description="THAP-type" evidence="14">
    <location>
        <begin position="1"/>
        <end position="95"/>
    </location>
</feature>
<keyword evidence="3" id="KW-0479">Metal-binding</keyword>
<gene>
    <name evidence="15" type="ORF">HPB51_008940</name>
</gene>
<keyword evidence="8 12" id="KW-0238">DNA-binding</keyword>
<keyword evidence="5" id="KW-0862">Zinc</keyword>
<dbReference type="Pfam" id="PF05485">
    <property type="entry name" value="THAP"/>
    <property type="match status" value="1"/>
</dbReference>
<dbReference type="Pfam" id="PF21787">
    <property type="entry name" value="TNP-like_RNaseH_N"/>
    <property type="match status" value="1"/>
</dbReference>
<evidence type="ECO:0000256" key="8">
    <source>
        <dbReference type="ARBA" id="ARBA00023125"/>
    </source>
</evidence>
<accession>A0A9J6D4Q7</accession>
<dbReference type="PANTHER" id="PTHR46600">
    <property type="entry name" value="THAP DOMAIN-CONTAINING"/>
    <property type="match status" value="1"/>
</dbReference>
<dbReference type="SUPFAM" id="SSF57716">
    <property type="entry name" value="Glucocorticoid receptor-like (DNA-binding domain)"/>
    <property type="match status" value="1"/>
</dbReference>
<dbReference type="InterPro" id="IPR006612">
    <property type="entry name" value="THAP_Znf"/>
</dbReference>
<organism evidence="15 16">
    <name type="scientific">Rhipicephalus microplus</name>
    <name type="common">Cattle tick</name>
    <name type="synonym">Boophilus microplus</name>
    <dbReference type="NCBI Taxonomy" id="6941"/>
    <lineage>
        <taxon>Eukaryota</taxon>
        <taxon>Metazoa</taxon>
        <taxon>Ecdysozoa</taxon>
        <taxon>Arthropoda</taxon>
        <taxon>Chelicerata</taxon>
        <taxon>Arachnida</taxon>
        <taxon>Acari</taxon>
        <taxon>Parasitiformes</taxon>
        <taxon>Ixodida</taxon>
        <taxon>Ixodoidea</taxon>
        <taxon>Ixodidae</taxon>
        <taxon>Rhipicephalinae</taxon>
        <taxon>Rhipicephalus</taxon>
        <taxon>Boophilus</taxon>
    </lineage>
</organism>
<dbReference type="InterPro" id="IPR026516">
    <property type="entry name" value="THAP1/10"/>
</dbReference>
<dbReference type="SMART" id="SM00980">
    <property type="entry name" value="THAP"/>
    <property type="match status" value="1"/>
</dbReference>
<feature type="region of interest" description="Disordered" evidence="13">
    <location>
        <begin position="102"/>
        <end position="133"/>
    </location>
</feature>
<evidence type="ECO:0000313" key="15">
    <source>
        <dbReference type="EMBL" id="KAH8009010.1"/>
    </source>
</evidence>
<dbReference type="PANTHER" id="PTHR46600:SF1">
    <property type="entry name" value="THAP DOMAIN-CONTAINING PROTEIN 1"/>
    <property type="match status" value="1"/>
</dbReference>
<evidence type="ECO:0000259" key="14">
    <source>
        <dbReference type="PROSITE" id="PS50950"/>
    </source>
</evidence>
<evidence type="ECO:0000256" key="5">
    <source>
        <dbReference type="ARBA" id="ARBA00022833"/>
    </source>
</evidence>
<evidence type="ECO:0000256" key="1">
    <source>
        <dbReference type="ARBA" id="ARBA00004642"/>
    </source>
</evidence>
<evidence type="ECO:0000256" key="12">
    <source>
        <dbReference type="PROSITE-ProRule" id="PRU00309"/>
    </source>
</evidence>
<dbReference type="GO" id="GO:0043565">
    <property type="term" value="F:sequence-specific DNA binding"/>
    <property type="evidence" value="ECO:0007669"/>
    <property type="project" value="InterPro"/>
</dbReference>
<evidence type="ECO:0000256" key="3">
    <source>
        <dbReference type="ARBA" id="ARBA00022723"/>
    </source>
</evidence>
<evidence type="ECO:0000256" key="9">
    <source>
        <dbReference type="ARBA" id="ARBA00023163"/>
    </source>
</evidence>
<reference evidence="15" key="2">
    <citation type="submission" date="2021-09" db="EMBL/GenBank/DDBJ databases">
        <authorList>
            <person name="Jia N."/>
            <person name="Wang J."/>
            <person name="Shi W."/>
            <person name="Du L."/>
            <person name="Sun Y."/>
            <person name="Zhan W."/>
            <person name="Jiang J."/>
            <person name="Wang Q."/>
            <person name="Zhang B."/>
            <person name="Ji P."/>
            <person name="Sakyi L.B."/>
            <person name="Cui X."/>
            <person name="Yuan T."/>
            <person name="Jiang B."/>
            <person name="Yang W."/>
            <person name="Lam T.T.-Y."/>
            <person name="Chang Q."/>
            <person name="Ding S."/>
            <person name="Wang X."/>
            <person name="Zhu J."/>
            <person name="Ruan X."/>
            <person name="Zhao L."/>
            <person name="Wei J."/>
            <person name="Que T."/>
            <person name="Du C."/>
            <person name="Cheng J."/>
            <person name="Dai P."/>
            <person name="Han X."/>
            <person name="Huang E."/>
            <person name="Gao Y."/>
            <person name="Liu J."/>
            <person name="Shao H."/>
            <person name="Ye R."/>
            <person name="Li L."/>
            <person name="Wei W."/>
            <person name="Wang X."/>
            <person name="Wang C."/>
            <person name="Huo Q."/>
            <person name="Li W."/>
            <person name="Guo W."/>
            <person name="Chen H."/>
            <person name="Chen S."/>
            <person name="Zhou L."/>
            <person name="Zhou L."/>
            <person name="Ni X."/>
            <person name="Tian J."/>
            <person name="Zhou Y."/>
            <person name="Sheng Y."/>
            <person name="Liu T."/>
            <person name="Pan Y."/>
            <person name="Xia L."/>
            <person name="Li J."/>
            <person name="Zhao F."/>
            <person name="Cao W."/>
        </authorList>
    </citation>
    <scope>NUCLEOTIDE SEQUENCE</scope>
    <source>
        <strain evidence="15">Rmic-2018</strain>
        <tissue evidence="15">Larvae</tissue>
    </source>
</reference>
<keyword evidence="4 12" id="KW-0863">Zinc-finger</keyword>
<dbReference type="InterPro" id="IPR048366">
    <property type="entry name" value="TNP-like_GBD"/>
</dbReference>
<dbReference type="InterPro" id="IPR038441">
    <property type="entry name" value="THAP_Znf_sf"/>
</dbReference>
<dbReference type="GO" id="GO:0005654">
    <property type="term" value="C:nucleoplasm"/>
    <property type="evidence" value="ECO:0007669"/>
    <property type="project" value="UniProtKB-SubCell"/>
</dbReference>
<keyword evidence="16" id="KW-1185">Reference proteome</keyword>
<evidence type="ECO:0000256" key="10">
    <source>
        <dbReference type="ARBA" id="ARBA00023242"/>
    </source>
</evidence>
<keyword evidence="7" id="KW-0175">Coiled coil</keyword>
<comment type="similarity">
    <text evidence="2">Belongs to the THAP1 family.</text>
</comment>
<name>A0A9J6D4Q7_RHIMP</name>
<protein>
    <recommendedName>
        <fullName evidence="14">THAP-type domain-containing protein</fullName>
    </recommendedName>
</protein>
<feature type="compositionally biased region" description="Polar residues" evidence="13">
    <location>
        <begin position="116"/>
        <end position="133"/>
    </location>
</feature>
<keyword evidence="6" id="KW-0805">Transcription regulation</keyword>
<reference evidence="15" key="1">
    <citation type="journal article" date="2020" name="Cell">
        <title>Large-Scale Comparative Analyses of Tick Genomes Elucidate Their Genetic Diversity and Vector Capacities.</title>
        <authorList>
            <consortium name="Tick Genome and Microbiome Consortium (TIGMIC)"/>
            <person name="Jia N."/>
            <person name="Wang J."/>
            <person name="Shi W."/>
            <person name="Du L."/>
            <person name="Sun Y."/>
            <person name="Zhan W."/>
            <person name="Jiang J.F."/>
            <person name="Wang Q."/>
            <person name="Zhang B."/>
            <person name="Ji P."/>
            <person name="Bell-Sakyi L."/>
            <person name="Cui X.M."/>
            <person name="Yuan T.T."/>
            <person name="Jiang B.G."/>
            <person name="Yang W.F."/>
            <person name="Lam T.T."/>
            <person name="Chang Q.C."/>
            <person name="Ding S.J."/>
            <person name="Wang X.J."/>
            <person name="Zhu J.G."/>
            <person name="Ruan X.D."/>
            <person name="Zhao L."/>
            <person name="Wei J.T."/>
            <person name="Ye R.Z."/>
            <person name="Que T.C."/>
            <person name="Du C.H."/>
            <person name="Zhou Y.H."/>
            <person name="Cheng J.X."/>
            <person name="Dai P.F."/>
            <person name="Guo W.B."/>
            <person name="Han X.H."/>
            <person name="Huang E.J."/>
            <person name="Li L.F."/>
            <person name="Wei W."/>
            <person name="Gao Y.C."/>
            <person name="Liu J.Z."/>
            <person name="Shao H.Z."/>
            <person name="Wang X."/>
            <person name="Wang C.C."/>
            <person name="Yang T.C."/>
            <person name="Huo Q.B."/>
            <person name="Li W."/>
            <person name="Chen H.Y."/>
            <person name="Chen S.E."/>
            <person name="Zhou L.G."/>
            <person name="Ni X.B."/>
            <person name="Tian J.H."/>
            <person name="Sheng Y."/>
            <person name="Liu T."/>
            <person name="Pan Y.S."/>
            <person name="Xia L.Y."/>
            <person name="Li J."/>
            <person name="Zhao F."/>
            <person name="Cao W.C."/>
        </authorList>
    </citation>
    <scope>NUCLEOTIDE SEQUENCE</scope>
    <source>
        <strain evidence="15">Rmic-2018</strain>
    </source>
</reference>
<dbReference type="InterPro" id="IPR048365">
    <property type="entry name" value="TNP-like_RNaseH_N"/>
</dbReference>
<dbReference type="AlphaFoldDB" id="A0A9J6D4Q7"/>
<evidence type="ECO:0000256" key="6">
    <source>
        <dbReference type="ARBA" id="ARBA00023015"/>
    </source>
</evidence>
<evidence type="ECO:0000256" key="7">
    <source>
        <dbReference type="ARBA" id="ARBA00023054"/>
    </source>
</evidence>
<dbReference type="PROSITE" id="PS50950">
    <property type="entry name" value="ZF_THAP"/>
    <property type="match status" value="1"/>
</dbReference>
<dbReference type="Pfam" id="PF21788">
    <property type="entry name" value="TNP-like_GBD"/>
    <property type="match status" value="1"/>
</dbReference>
<dbReference type="Gene3D" id="6.20.210.20">
    <property type="entry name" value="THAP domain"/>
    <property type="match status" value="1"/>
</dbReference>
<evidence type="ECO:0000256" key="13">
    <source>
        <dbReference type="SAM" id="MobiDB-lite"/>
    </source>
</evidence>
<sequence length="944" mass="105378">MPTCCVPGCTSGYRNDTSPSVRHFFSAPSDERLRAAWNRAIPRADKDLTTKSRVCSIHFHDQDIRKTYVHVINGETVEIPRGKWSLVEGALPKVFPNLPSYLSKPAEKRRKRQRESNGNADQGTASPQSQASCSKIPADVVVDDMPEPSAPSFAEMECVELPPSWQRITEENGSGKFAAFFTLTSANKAPQIEKCVVVSNDGVATASARGREAKAFLSVSIKAMLDLSDLINKVHSLHACSGYDVQSSTGFSLRCQALAKQSTCSFFRNEKNRLLKKNSQKQKRQVCKQKKVKNLQKKAIRAAAARVSFMKNMAELKEKLTSERSSSINEHLMSLPPLQQLAFKMSLKQMEAKGPQGVRYTRSWVLNCLVLHISSPKAYNLIRKMNLLPLPTTSRLNQVLSGVPCEYGYNQVVLKALEAFFSSKRDVEKCGTLVLDEIKLREGVDFNKSTYKFDGFVEFENTGAKSKATLADHALVLMFIPLVHNWVQPIASFATRGAAPGAVLAKIVVESVLQLERHGATVLGVVSDGAGNNRSMRTHLGISGKLHHPVNKIPHPTLEDGRFLHFLCDVPHIIKCVRNHLLAHTYAKAGTNCINFQNYVHLYEAEKDSHLKIVPKFTSSHVKPSKLEKMNVRLATQLFSRSVAIGMKFYREQREPGLKDSEGTEMFTMQVNDLFDVLNAKHPATGIRKNSPKIKVIEDFLVMLNETEKNSIEKNTKLFASQLHLSREMATKGNCTGDADPVLVTMEESLSSKRLEVLHQKKEREDKLGQLMHSIVLENLPEEDANQHDYGRPTPHDAALYYLAGYVVKKAEKFSSCGDCKATLLATNDVPSAAILTEMRSFVPGALQLPSKDLTSLLTDVESAITERTRDNVVFGDLFWCIVKDLTQGHSLAQVGCGVHSEELSARIMKFYLVTRMHFYARFLRQHKDTSVQVKVARKRARLL</sequence>
<dbReference type="Proteomes" id="UP000821866">
    <property type="component" value="Chromosome 9"/>
</dbReference>
<evidence type="ECO:0000313" key="16">
    <source>
        <dbReference type="Proteomes" id="UP000821866"/>
    </source>
</evidence>
<dbReference type="EMBL" id="JABSTU010000011">
    <property type="protein sequence ID" value="KAH8009010.1"/>
    <property type="molecule type" value="Genomic_DNA"/>
</dbReference>
<evidence type="ECO:0000256" key="4">
    <source>
        <dbReference type="ARBA" id="ARBA00022771"/>
    </source>
</evidence>
<keyword evidence="9" id="KW-0804">Transcription</keyword>
<evidence type="ECO:0000256" key="11">
    <source>
        <dbReference type="ARBA" id="ARBA00023306"/>
    </source>
</evidence>
<evidence type="ECO:0000256" key="2">
    <source>
        <dbReference type="ARBA" id="ARBA00006177"/>
    </source>
</evidence>
<proteinExistence type="inferred from homology"/>
<comment type="subcellular location">
    <subcellularLocation>
        <location evidence="1">Nucleus</location>
        <location evidence="1">Nucleoplasm</location>
    </subcellularLocation>
</comment>
<keyword evidence="11" id="KW-0131">Cell cycle</keyword>
<dbReference type="VEuPathDB" id="VectorBase:LOC119168265"/>
<comment type="caution">
    <text evidence="15">The sequence shown here is derived from an EMBL/GenBank/DDBJ whole genome shotgun (WGS) entry which is preliminary data.</text>
</comment>